<dbReference type="OrthoDB" id="9790409at2"/>
<dbReference type="Pfam" id="PF20398">
    <property type="entry name" value="DUF6691"/>
    <property type="match status" value="1"/>
</dbReference>
<dbReference type="STRING" id="484498.SAMN05421686_105268"/>
<gene>
    <name evidence="2" type="ORF">SAMN05421686_105268</name>
</gene>
<proteinExistence type="predicted"/>
<name>A0A1N7MLH0_9GAMM</name>
<protein>
    <recommendedName>
        <fullName evidence="4">Sulphur transport domain-containing protein</fullName>
    </recommendedName>
</protein>
<reference evidence="3" key="1">
    <citation type="submission" date="2017-01" db="EMBL/GenBank/DDBJ databases">
        <authorList>
            <person name="Varghese N."/>
            <person name="Submissions S."/>
        </authorList>
    </citation>
    <scope>NUCLEOTIDE SEQUENCE [LARGE SCALE GENOMIC DNA]</scope>
    <source>
        <strain evidence="3">DSM 24913</strain>
    </source>
</reference>
<evidence type="ECO:0000313" key="3">
    <source>
        <dbReference type="Proteomes" id="UP000185639"/>
    </source>
</evidence>
<dbReference type="Proteomes" id="UP000185639">
    <property type="component" value="Unassembled WGS sequence"/>
</dbReference>
<evidence type="ECO:0000256" key="1">
    <source>
        <dbReference type="SAM" id="Phobius"/>
    </source>
</evidence>
<keyword evidence="1" id="KW-0472">Membrane</keyword>
<sequence length="140" mass="15036">MKYFTPFLSGLLFGLGLLVSGMNDPQKVRAFLDVFGSWQPELIAVMGAAVVTFFIVFQLSKSRNKPLFASSFHLPSLQEVDRRLITGAVMFGTGWGLVGLCPGPALVDVLSGNESVLIFVGALIAGNRLAHYFVGPVKSS</sequence>
<dbReference type="AlphaFoldDB" id="A0A1N7MLH0"/>
<keyword evidence="1" id="KW-1133">Transmembrane helix</keyword>
<dbReference type="RefSeq" id="WP_076515665.1">
    <property type="nucleotide sequence ID" value="NZ_FTOH01000005.1"/>
</dbReference>
<keyword evidence="3" id="KW-1185">Reference proteome</keyword>
<keyword evidence="1" id="KW-0812">Transmembrane</keyword>
<evidence type="ECO:0000313" key="2">
    <source>
        <dbReference type="EMBL" id="SIS86872.1"/>
    </source>
</evidence>
<accession>A0A1N7MLH0</accession>
<organism evidence="2 3">
    <name type="scientific">Thalassolituus maritimus</name>
    <dbReference type="NCBI Taxonomy" id="484498"/>
    <lineage>
        <taxon>Bacteria</taxon>
        <taxon>Pseudomonadati</taxon>
        <taxon>Pseudomonadota</taxon>
        <taxon>Gammaproteobacteria</taxon>
        <taxon>Oceanospirillales</taxon>
        <taxon>Oceanospirillaceae</taxon>
        <taxon>Thalassolituus</taxon>
    </lineage>
</organism>
<feature type="transmembrane region" description="Helical" evidence="1">
    <location>
        <begin position="40"/>
        <end position="59"/>
    </location>
</feature>
<dbReference type="InterPro" id="IPR046513">
    <property type="entry name" value="DUF6691"/>
</dbReference>
<feature type="transmembrane region" description="Helical" evidence="1">
    <location>
        <begin position="117"/>
        <end position="134"/>
    </location>
</feature>
<evidence type="ECO:0008006" key="4">
    <source>
        <dbReference type="Google" id="ProtNLM"/>
    </source>
</evidence>
<feature type="transmembrane region" description="Helical" evidence="1">
    <location>
        <begin position="84"/>
        <end position="105"/>
    </location>
</feature>
<dbReference type="EMBL" id="FTOH01000005">
    <property type="protein sequence ID" value="SIS86872.1"/>
    <property type="molecule type" value="Genomic_DNA"/>
</dbReference>